<keyword evidence="2" id="KW-0800">Toxin</keyword>
<feature type="chain" id="PRO_5019802294" evidence="7">
    <location>
        <begin position="23"/>
        <end position="3838"/>
    </location>
</feature>
<dbReference type="NCBIfam" id="TIGR01731">
    <property type="entry name" value="fil_hemag_20aa"/>
    <property type="match status" value="16"/>
</dbReference>
<feature type="compositionally biased region" description="Polar residues" evidence="6">
    <location>
        <begin position="2859"/>
        <end position="2870"/>
    </location>
</feature>
<feature type="region of interest" description="Disordered" evidence="6">
    <location>
        <begin position="2813"/>
        <end position="2870"/>
    </location>
</feature>
<dbReference type="InterPro" id="IPR025157">
    <property type="entry name" value="Hemagglutinin_rpt"/>
</dbReference>
<feature type="region of interest" description="Disordered" evidence="6">
    <location>
        <begin position="3268"/>
        <end position="3288"/>
    </location>
</feature>
<evidence type="ECO:0000256" key="3">
    <source>
        <dbReference type="ARBA" id="ARBA00022913"/>
    </source>
</evidence>
<dbReference type="Pfam" id="PF13332">
    <property type="entry name" value="Fil_haemagg_2"/>
    <property type="match status" value="7"/>
</dbReference>
<feature type="disulfide bond" evidence="10">
    <location>
        <begin position="3607"/>
        <end position="3614"/>
    </location>
</feature>
<sequence>MLYIPRTLLLISGLLLNAPLWANCIKVTSNADLSAAAINAGYTAKNWTGAYDTNTGKLGLPSVVSVSGNDKFQPPGTVLASAVGNFMTAAVQSPYGNQQVLFRCDLADAGKLYELYSTNGDNAFTGGFDVPELPGAYFDVERNVAVRMTNLSTGEYYSRYWKQRKLTADSWFQDENYIYIPASAFSNVLYEMVRIKAITYYVYSDARNLDTYSQPRGYIAFKGPGLLTDKISGGMDHRTNYYGWPDEWPGAWSSYMDVTYVRGALCKVKDYPAVVKIPPITGRALMSGTSSQASFRLSLECETGAISGTGNSGTNVAMGFMVNQPIAVAAAQKLGLTTSGGGLTWLLDNHYGADGSIKPIKGEGAAPAVAIDASALGGMYANRIRLTSTESGVGVNLGNLNARQGDITLNAAGKLVLKNSLASGNTTVTAANVTLSGDNKAGGSLAVSGKNALTLEQSRLAADKNLSLASSGQIVQNGGELTAGQNAALSAQRLTQTSGAVNAAGNVTLSAHEDATLNGSTVAGQSLAISSGSLHNSGTLAAGTDATLNTGIFSNTGAVQGNSLKVAASDLSSTGSLKSATTLDISARNATLSGETSAKGKINVSATDSLNHQGRLIGDDTLTLKAAQIHNSGTLSAKQGLTAQAESLTASEKSVIHSDGNLSLNSTDITLAGETSANGAVMLKGKSLATTAAAQTQGNSVSVEVQNAQLDGTQAARESLTLKAGGSLRHAGKSSASVLNAESENFSNSGTLTASALSLNGPTIVNSGLLHAEQTLSLVTRLLDNRSSGVLYSPAALSLTLPELKNAGIITSDAALTLAGNQLTNSGEISAAALSLDYATLDNHTGGLLLAQSDSRITAQSLSSAGTIAGNTLTLTADHLTSAGLLQGDASLSLTTGMLDLLAGSRTLTGGNLALSGSTLATSGQLQGQNVSVHTHDWQNSGSLLATDSLDISAAGTLGNSGELMSQRNATLATGTTDNRGSLLTAGDLSLSGETLRNSGTIQGNRVTAHQNSITNGGTFTGIAALTLAARLEMAAPLLSLVNESSGSLLTAGDLTVTAGDLRNAGQWQGKQVVVHAQALANSGAIQAAELLDAQIGSTLTGTSGSKITSNGELALSALTLANSGQWIAKNLTLHSDTLTNSGEITGVDGLAVTLNQDLNNQSGGKLLSAGALTLSAGSVANAGQLQGKTTSVTAGQLTNSGRVQGEALTLNVASGLSNRANGVLLSQDTLQVSAATLNNQGTVQGGGESTLKSGTRLENDGKILSGSKLTLTTQELKNNSGGLIQAVALLLDAANAVNSGRLLAAGNAELRGASLNNSGTLQGTDLLVNYRNVTHSGTALGTTALTVNGDTLAQSDAGRLYSAGSLLLDMRDFSGRGQVVALGDATLKLVNALTNSGTLAAGKTLSITSQNAIANSKVIQGNSVNLSAGGAFTNNGTLTTGNGSSAFSAQSLLLNASGSLQAGGDVSLTSRSNITVNGFTGTAGNLTMNAAGTLLNSALIYAGNNMKLFADRLHNLHGDILAGNSLWMQKNAAGGANTEVINRSGNIETTRGDIVINTGHLLNTREGLSASTTTTTQPVIAGIGQPTLSLHYLQLPDGSYGYYTTKEYKEAGGGCAGADGGCSVWTETTYHYAPFEAYATQKFVLNETRTEVSSHGDSARIASGRNMSVTASLLENQASNMLSANNLSLQGGELNNQSWQNSVTSDVLVYRYEGKYAQYAIPEGGLSNSENKYQKYAQGIRFTLQGHETQTEQGALYRAVIQAGGNVTADFTRNISNTTTISDAGQISNTITAPSLNTLSQQNISGGLTQTALQDASTVMVGSPQWIDEVSGALKNIADGSSLSNQNGNSGSYPLPSGNNGFFVPSTDPDSPYLITVNPKLDGLGDLDGTLFNGLYDLLGVKPGQPPRETDSRWTDEQQFLGSSYFLDRLGLKPEKEYRFLGDAAFDTRYVSNAMLNQTGSRYINGLGSDLEQMEYLMDSAASQQKGLGLTFGVALTAEQVAGLSGSILWWEAATINGQTVMVPKLYLSPQDVTIHNGSVISGDNVQLAAGAITNSGGTLTAQNDLYLDAANSISNLNAGLINAGGNLNLSAISDINNIGSAISGKSVALESVTGSINNITRTQQWNAGSNGRYGSVHISGTDTGPVANISATDSLSLDARKNINITGAEVSSGNSLGMSAGNDINIAANQISESKSRSGFWYTSDNSSSSVSTKGSTVSTGGDLVMVADNNMNVTASSVSAGNSALLSAGNDLNLNAAREAENHRNGRSERHESHAAVSTVAAGENLTLAAGHDVNSQAAGIAAENNVVVQAGRDINLLAEAATEGNSYTAKKKKEINESVRQQSTDITAGGNVTVVAGRDVNAQATDMYASGDAAVVAGRDITLTTATESDYEYREKKKTSGGMFSKKTTHTIHEESHTREKGTQLSGENVTLSAGNNLMVQGSSVAAERDVVLKAGNDVTVEAATNTDTHYDMKKTKKSGIFSSGSGLGVTIGSQSTKTIRQGAETTQSDARSMVGTSGGNVIISAGNQVTLSAADVIAGRAQDDTTRTTGHIDITGSDIAVIPGRDTVTESVKHESQSSGITVSVKTPFEDTVRNVRDTVRGKDGSGNSTVNKVKSLSAEGAAVALDGPGQMVAVSASRSKSSSESHYEGEFNSGSSLAAAGNIQMTATGKQGDGSGDILIAGSQVNAGEAAILDAKRDVNITTSTDSERYSNSSKSSGWNITNEMPTAGSATRATQGSGKHGNQLLPGGMNHSQDNSSGTRTTENASVIQGSDIYINSREGSVKISGSQLTTTDDLILSATKGNINVTAGRDTSHNESSGSSKTLGTLGGDGYSATAGYSREQHSSRDDAATESGQRSQLTSTSGNIIAQAGGDLSLSGTDVSAGKSVSLSGESVLFDVSRDTRDGEAHSNSSQYGVTAAAGGWAVDAAKATETAARSAENGDDPRLTAIRTGQAGATAAQGALSDNSVIKGKVSVTAGSSSQESAYHSTVTQGTTIRAGENVTVSAGNDIVGQGVQIDGKQVTLDAGRDILLTASKNTNSQESKNSGNQFSVGAGVSLIGSQNGISVELGASQQKGKENSRSQSNANSVIHAEEQLTVNSGRDTTLQGAELEGNRVVANIGRDLTISSVQDTASYDSKQSSSGAGLSLCIPPLCYGASSGSLNASGENVTQRGKSVTDQSGIYAGNDGFDITVGNHTQLDGAVIASTADSDKNRLDTGTLGWTDIRNESHTSGDSYAVAISGSAGGSGNAENRNVVPAIGTGHAEENSSGTTSSAVSDGTIIIRDPASQKQDIASLSRDTDNAHHGVDVNGDVQKVQDNLAVQSEGAALATSALDAYGRYAETKAREANAALEAKLTAEGKLTGSMTAAEREATLKAHPDYQGTDYGPGSEYWTKGSAAAGLLAGALGGNLKAGAAAGAAPLLATLVKEQKDPAIRAALHGIVAAALTQLSGGSGSDGMKAGAVGAITASTMTDRLVSALYGNKDISELTADEKRLVSSLVTIAGGLAGAAVTDGELSMAALASNSAKVEVENNSLAGDKARESVKESAEWWKKQIRDKLGENTASQLANGLVNLASETGDLAMLGGDTAFDVVAALAACATGDSYCSQAKSDIAKKDAAAANVLNGIMNGDAWEGIKSTAVKAANGDQKALENVAGIISGAFIPAKLLPSGSSTAKVIVKPVEPKGGAGGNWNVLDEIVDPNVVKQSTPTGCGGACGEMMLKDRNIFVDQTQIGTGLKSPEQLARDLAKNSGSSWSGGFVGFEAYDALNKTGSWSAMMWDQGSKIGHWVVVKGTDSKGNVSIYDPWKGTSYKMTDKEFKGTWNGNAVFNQ</sequence>
<evidence type="ECO:0007829" key="11">
    <source>
        <dbReference type="PDB" id="8SSM"/>
    </source>
</evidence>
<keyword evidence="4" id="KW-0843">Virulence</keyword>
<evidence type="ECO:0000313" key="9">
    <source>
        <dbReference type="EMBL" id="QBY29391.1"/>
    </source>
</evidence>
<dbReference type="SMR" id="A0A482PFX0"/>
<dbReference type="Pfam" id="PF04829">
    <property type="entry name" value="PT-VENN"/>
    <property type="match status" value="1"/>
</dbReference>
<feature type="domain" description="BRCT" evidence="8">
    <location>
        <begin position="1733"/>
        <end position="1830"/>
    </location>
</feature>
<dbReference type="PDB" id="8SSM">
    <property type="method" value="X-ray"/>
    <property type="resolution" value="2.48 A"/>
    <property type="chains" value="A/B=3696-3838"/>
</dbReference>
<evidence type="ECO:0000256" key="2">
    <source>
        <dbReference type="ARBA" id="ARBA00022656"/>
    </source>
</evidence>
<reference evidence="10" key="2">
    <citation type="submission" date="2023-05" db="PDB data bank">
        <title>Citrobacter rodentium contact dependent growth inhibition (CDI) entry and toxin (CdiA-CT) domains.</title>
        <authorList>
            <person name="Cuthbert B.J."/>
            <person name="Goulding C.W."/>
            <person name="Hayes C.S."/>
            <person name="Nhan D.Q."/>
        </authorList>
    </citation>
    <scope>X-RAY CRYSTALLOGRAPHY (1.90 ANGSTROMS) OF 3542-3838</scope>
    <scope>DISULFIDE BONDS</scope>
</reference>
<feature type="signal peptide" evidence="7">
    <location>
        <begin position="1"/>
        <end position="22"/>
    </location>
</feature>
<evidence type="ECO:0000256" key="6">
    <source>
        <dbReference type="SAM" id="MobiDB-lite"/>
    </source>
</evidence>
<reference evidence="11" key="3">
    <citation type="submission" date="2023-05" db="PDB data bank">
        <title>Structural and biochemical studies into Citrobacter rodentium contact dependent growth inhibition (CDI) peptidase toxin.</title>
        <authorList>
            <person name="Cuthbert B.J."/>
            <person name="Goulding C.W."/>
            <person name="Hayes C.S."/>
            <person name="Nhan D.Q."/>
        </authorList>
    </citation>
    <scope>X-RAY CRYSTALLOGRAPHY (2.48 ANGSTROMS) OF 3696-3838</scope>
</reference>
<feature type="compositionally biased region" description="Polar residues" evidence="6">
    <location>
        <begin position="2711"/>
        <end position="2744"/>
    </location>
</feature>
<gene>
    <name evidence="9" type="primary">stbD</name>
    <name evidence="9" type="ORF">E2R62_11320</name>
</gene>
<organism evidence="9">
    <name type="scientific">Citrobacter rodentium</name>
    <dbReference type="NCBI Taxonomy" id="67825"/>
    <lineage>
        <taxon>Bacteria</taxon>
        <taxon>Pseudomonadati</taxon>
        <taxon>Pseudomonadota</taxon>
        <taxon>Gammaproteobacteria</taxon>
        <taxon>Enterobacterales</taxon>
        <taxon>Enterobacteriaceae</taxon>
        <taxon>Citrobacter</taxon>
    </lineage>
</organism>
<feature type="compositionally biased region" description="Basic and acidic residues" evidence="6">
    <location>
        <begin position="2847"/>
        <end position="2856"/>
    </location>
</feature>
<proteinExistence type="evidence at protein level"/>
<evidence type="ECO:0000256" key="1">
    <source>
        <dbReference type="ARBA" id="ARBA00004219"/>
    </source>
</evidence>
<name>A0A482PFX0_CITRO</name>
<dbReference type="Gene3D" id="2.160.20.10">
    <property type="entry name" value="Single-stranded right-handed beta-helix, Pectin lyase-like"/>
    <property type="match status" value="1"/>
</dbReference>
<dbReference type="PDB" id="8SSK">
    <property type="method" value="X-ray"/>
    <property type="resolution" value="1.90 A"/>
    <property type="chains" value="A/B/C/D=3542-3838"/>
</dbReference>
<feature type="region of interest" description="Disordered" evidence="6">
    <location>
        <begin position="2711"/>
        <end position="2772"/>
    </location>
</feature>
<keyword evidence="7" id="KW-0732">Signal</keyword>
<dbReference type="CDD" id="cd02259">
    <property type="entry name" value="Peptidase_C39_like"/>
    <property type="match status" value="1"/>
</dbReference>
<reference evidence="9" key="1">
    <citation type="submission" date="2019-03" db="EMBL/GenBank/DDBJ databases">
        <title>Complete genome sequence of enteropathogenic Citrobacter rodentium strain DBS100.</title>
        <authorList>
            <person name="Popov G."/>
            <person name="Fiebig A."/>
            <person name="Shideler S."/>
            <person name="Coombes B."/>
            <person name="Savchenko A."/>
        </authorList>
    </citation>
    <scope>NUCLEOTIDE SEQUENCE</scope>
    <source>
        <strain evidence="9">DBS100</strain>
    </source>
</reference>
<evidence type="ECO:0000259" key="8">
    <source>
        <dbReference type="PROSITE" id="PS50172"/>
    </source>
</evidence>
<dbReference type="OMA" id="GLWAWAW"/>
<feature type="compositionally biased region" description="Polar residues" evidence="6">
    <location>
        <begin position="2757"/>
        <end position="2772"/>
    </location>
</feature>
<dbReference type="InterPro" id="IPR011050">
    <property type="entry name" value="Pectin_lyase_fold/virulence"/>
</dbReference>
<protein>
    <submittedName>
        <fullName evidence="9">Fimbrial usher protein StbD</fullName>
    </submittedName>
</protein>
<dbReference type="NCBIfam" id="NF011783">
    <property type="entry name" value="PRK15247.1"/>
    <property type="match status" value="1"/>
</dbReference>
<dbReference type="SUPFAM" id="SSF51126">
    <property type="entry name" value="Pectin lyase-like"/>
    <property type="match status" value="1"/>
</dbReference>
<dbReference type="InterPro" id="IPR006914">
    <property type="entry name" value="VENN_dom"/>
</dbReference>
<dbReference type="PROSITE" id="PS50172">
    <property type="entry name" value="BRCT"/>
    <property type="match status" value="1"/>
</dbReference>
<dbReference type="InterPro" id="IPR010069">
    <property type="entry name" value="CdiA_FHA1_rpt"/>
</dbReference>
<dbReference type="InterPro" id="IPR012334">
    <property type="entry name" value="Pectin_lyas_fold"/>
</dbReference>
<keyword evidence="3" id="KW-1266">Target cell cytoplasm</keyword>
<keyword evidence="10 11" id="KW-0002">3D-structure</keyword>
<dbReference type="RefSeq" id="WP_012907078.1">
    <property type="nucleotide sequence ID" value="NZ_CP038008.1"/>
</dbReference>
<accession>A0A482PFX0</accession>
<evidence type="ECO:0000256" key="5">
    <source>
        <dbReference type="ARBA" id="ARBA00024043"/>
    </source>
</evidence>
<evidence type="ECO:0000256" key="4">
    <source>
        <dbReference type="ARBA" id="ARBA00023026"/>
    </source>
</evidence>
<comment type="subcellular location">
    <subcellularLocation>
        <location evidence="1">Target cell</location>
        <location evidence="1">Target cell cytoplasm</location>
    </subcellularLocation>
</comment>
<evidence type="ECO:0007829" key="10">
    <source>
        <dbReference type="PDB" id="8SSK"/>
    </source>
</evidence>
<evidence type="ECO:0000256" key="7">
    <source>
        <dbReference type="SAM" id="SignalP"/>
    </source>
</evidence>
<comment type="similarity">
    <text evidence="5">In the N-terminal section; belongs to the CdiA toxin family.</text>
</comment>
<dbReference type="GO" id="GO:0090729">
    <property type="term" value="F:toxin activity"/>
    <property type="evidence" value="ECO:0007669"/>
    <property type="project" value="UniProtKB-KW"/>
</dbReference>
<dbReference type="InterPro" id="IPR001357">
    <property type="entry name" value="BRCT_dom"/>
</dbReference>
<feature type="compositionally biased region" description="Polar residues" evidence="6">
    <location>
        <begin position="3274"/>
        <end position="3284"/>
    </location>
</feature>
<dbReference type="GO" id="GO:0003824">
    <property type="term" value="F:catalytic activity"/>
    <property type="evidence" value="ECO:0007669"/>
    <property type="project" value="UniProtKB-ARBA"/>
</dbReference>
<dbReference type="Gene3D" id="3.90.70.10">
    <property type="entry name" value="Cysteine proteinases"/>
    <property type="match status" value="1"/>
</dbReference>
<dbReference type="EMBL" id="CP038008">
    <property type="protein sequence ID" value="QBY29391.1"/>
    <property type="molecule type" value="Genomic_DNA"/>
</dbReference>